<accession>A0A453JP99</accession>
<evidence type="ECO:0000313" key="1">
    <source>
        <dbReference type="EnsemblPlants" id="AET5Gv20145000.16"/>
    </source>
</evidence>
<keyword evidence="2" id="KW-1185">Reference proteome</keyword>
<dbReference type="Proteomes" id="UP000015105">
    <property type="component" value="Chromosome 5D"/>
</dbReference>
<sequence>MLVTRMTAVKYQVHSMTLICQLLAVFAGSSWPEYLIFDEVETPYCGENSSEQLVEEGDEPDDITQLLMDQFEADDDKTCWASFIDRVEGTHQVLRRP</sequence>
<reference evidence="2" key="2">
    <citation type="journal article" date="2017" name="Nat. Plants">
        <title>The Aegilops tauschii genome reveals multiple impacts of transposons.</title>
        <authorList>
            <person name="Zhao G."/>
            <person name="Zou C."/>
            <person name="Li K."/>
            <person name="Wang K."/>
            <person name="Li T."/>
            <person name="Gao L."/>
            <person name="Zhang X."/>
            <person name="Wang H."/>
            <person name="Yang Z."/>
            <person name="Liu X."/>
            <person name="Jiang W."/>
            <person name="Mao L."/>
            <person name="Kong X."/>
            <person name="Jiao Y."/>
            <person name="Jia J."/>
        </authorList>
    </citation>
    <scope>NUCLEOTIDE SEQUENCE [LARGE SCALE GENOMIC DNA]</scope>
    <source>
        <strain evidence="2">cv. AL8/78</strain>
    </source>
</reference>
<reference evidence="2" key="1">
    <citation type="journal article" date="2014" name="Science">
        <title>Ancient hybridizations among the ancestral genomes of bread wheat.</title>
        <authorList>
            <consortium name="International Wheat Genome Sequencing Consortium,"/>
            <person name="Marcussen T."/>
            <person name="Sandve S.R."/>
            <person name="Heier L."/>
            <person name="Spannagl M."/>
            <person name="Pfeifer M."/>
            <person name="Jakobsen K.S."/>
            <person name="Wulff B.B."/>
            <person name="Steuernagel B."/>
            <person name="Mayer K.F."/>
            <person name="Olsen O.A."/>
        </authorList>
    </citation>
    <scope>NUCLEOTIDE SEQUENCE [LARGE SCALE GENOMIC DNA]</scope>
    <source>
        <strain evidence="2">cv. AL8/78</strain>
    </source>
</reference>
<reference evidence="1" key="4">
    <citation type="submission" date="2019-03" db="UniProtKB">
        <authorList>
            <consortium name="EnsemblPlants"/>
        </authorList>
    </citation>
    <scope>IDENTIFICATION</scope>
</reference>
<reference evidence="1" key="3">
    <citation type="journal article" date="2017" name="Nature">
        <title>Genome sequence of the progenitor of the wheat D genome Aegilops tauschii.</title>
        <authorList>
            <person name="Luo M.C."/>
            <person name="Gu Y.Q."/>
            <person name="Puiu D."/>
            <person name="Wang H."/>
            <person name="Twardziok S.O."/>
            <person name="Deal K.R."/>
            <person name="Huo N."/>
            <person name="Zhu T."/>
            <person name="Wang L."/>
            <person name="Wang Y."/>
            <person name="McGuire P.E."/>
            <person name="Liu S."/>
            <person name="Long H."/>
            <person name="Ramasamy R.K."/>
            <person name="Rodriguez J.C."/>
            <person name="Van S.L."/>
            <person name="Yuan L."/>
            <person name="Wang Z."/>
            <person name="Xia Z."/>
            <person name="Xiao L."/>
            <person name="Anderson O.D."/>
            <person name="Ouyang S."/>
            <person name="Liang Y."/>
            <person name="Zimin A.V."/>
            <person name="Pertea G."/>
            <person name="Qi P."/>
            <person name="Bennetzen J.L."/>
            <person name="Dai X."/>
            <person name="Dawson M.W."/>
            <person name="Muller H.G."/>
            <person name="Kugler K."/>
            <person name="Rivarola-Duarte L."/>
            <person name="Spannagl M."/>
            <person name="Mayer K.F.X."/>
            <person name="Lu F.H."/>
            <person name="Bevan M.W."/>
            <person name="Leroy P."/>
            <person name="Li P."/>
            <person name="You F.M."/>
            <person name="Sun Q."/>
            <person name="Liu Z."/>
            <person name="Lyons E."/>
            <person name="Wicker T."/>
            <person name="Salzberg S.L."/>
            <person name="Devos K.M."/>
            <person name="Dvorak J."/>
        </authorList>
    </citation>
    <scope>NUCLEOTIDE SEQUENCE [LARGE SCALE GENOMIC DNA]</scope>
    <source>
        <strain evidence="1">cv. AL8/78</strain>
    </source>
</reference>
<evidence type="ECO:0000313" key="2">
    <source>
        <dbReference type="Proteomes" id="UP000015105"/>
    </source>
</evidence>
<dbReference type="Gramene" id="AET5Gv20145000.16">
    <property type="protein sequence ID" value="AET5Gv20145000.16"/>
    <property type="gene ID" value="AET5Gv20145000"/>
</dbReference>
<organism evidence="1 2">
    <name type="scientific">Aegilops tauschii subsp. strangulata</name>
    <name type="common">Goatgrass</name>
    <dbReference type="NCBI Taxonomy" id="200361"/>
    <lineage>
        <taxon>Eukaryota</taxon>
        <taxon>Viridiplantae</taxon>
        <taxon>Streptophyta</taxon>
        <taxon>Embryophyta</taxon>
        <taxon>Tracheophyta</taxon>
        <taxon>Spermatophyta</taxon>
        <taxon>Magnoliopsida</taxon>
        <taxon>Liliopsida</taxon>
        <taxon>Poales</taxon>
        <taxon>Poaceae</taxon>
        <taxon>BOP clade</taxon>
        <taxon>Pooideae</taxon>
        <taxon>Triticodae</taxon>
        <taxon>Triticeae</taxon>
        <taxon>Triticinae</taxon>
        <taxon>Aegilops</taxon>
    </lineage>
</organism>
<reference evidence="1" key="5">
    <citation type="journal article" date="2021" name="G3 (Bethesda)">
        <title>Aegilops tauschii genome assembly Aet v5.0 features greater sequence contiguity and improved annotation.</title>
        <authorList>
            <person name="Wang L."/>
            <person name="Zhu T."/>
            <person name="Rodriguez J.C."/>
            <person name="Deal K.R."/>
            <person name="Dubcovsky J."/>
            <person name="McGuire P.E."/>
            <person name="Lux T."/>
            <person name="Spannagl M."/>
            <person name="Mayer K.F.X."/>
            <person name="Baldrich P."/>
            <person name="Meyers B.C."/>
            <person name="Huo N."/>
            <person name="Gu Y.Q."/>
            <person name="Zhou H."/>
            <person name="Devos K.M."/>
            <person name="Bennetzen J.L."/>
            <person name="Unver T."/>
            <person name="Budak H."/>
            <person name="Gulick P.J."/>
            <person name="Galiba G."/>
            <person name="Kalapos B."/>
            <person name="Nelson D.R."/>
            <person name="Li P."/>
            <person name="You F.M."/>
            <person name="Luo M.C."/>
            <person name="Dvorak J."/>
        </authorList>
    </citation>
    <scope>NUCLEOTIDE SEQUENCE [LARGE SCALE GENOMIC DNA]</scope>
    <source>
        <strain evidence="1">cv. AL8/78</strain>
    </source>
</reference>
<dbReference type="EnsemblPlants" id="AET5Gv20145000.16">
    <property type="protein sequence ID" value="AET5Gv20145000.16"/>
    <property type="gene ID" value="AET5Gv20145000"/>
</dbReference>
<protein>
    <submittedName>
        <fullName evidence="1">Uncharacterized protein</fullName>
    </submittedName>
</protein>
<proteinExistence type="predicted"/>
<dbReference type="AlphaFoldDB" id="A0A453JP99"/>
<name>A0A453JP99_AEGTS</name>